<feature type="region of interest" description="Disordered" evidence="1">
    <location>
        <begin position="234"/>
        <end position="276"/>
    </location>
</feature>
<name>A0AAQ3RBG0_9PEZI</name>
<feature type="compositionally biased region" description="Basic and acidic residues" evidence="1">
    <location>
        <begin position="397"/>
        <end position="421"/>
    </location>
</feature>
<reference evidence="3 4" key="1">
    <citation type="submission" date="2023-11" db="EMBL/GenBank/DDBJ databases">
        <title>An acidophilic fungus is an integral part of prey digestion in a carnivorous sundew plant.</title>
        <authorList>
            <person name="Tsai I.J."/>
        </authorList>
    </citation>
    <scope>NUCLEOTIDE SEQUENCE [LARGE SCALE GENOMIC DNA]</scope>
    <source>
        <strain evidence="3">169a</strain>
    </source>
</reference>
<evidence type="ECO:0000313" key="3">
    <source>
        <dbReference type="EMBL" id="WPH03286.1"/>
    </source>
</evidence>
<feature type="compositionally biased region" description="Pro residues" evidence="1">
    <location>
        <begin position="253"/>
        <end position="267"/>
    </location>
</feature>
<dbReference type="AlphaFoldDB" id="A0AAQ3RBG0"/>
<keyword evidence="4" id="KW-1185">Reference proteome</keyword>
<sequence length="930" mass="102625">MATATVARASQALRQRRDGPRQSITKRSNPTTDGIDMPATKKQRIDEPYIRDSDYILKKHKGKAASLIVHLHPTHFRFDGQEGSFGYDSPMKFFIAHLKRQTVPHEMLEELLGEGVPFYDGCLIVEIHNHRSKGKDQSNGSNVAGASKDTVRFSMHTYNEHITPSALAPYPSKAKGENMSDKKPDTAVVEMGAPARPASKEGEQEKSGPKIITIVLHPTALTRHHELLILARTPATEMRGKRKPGDASTPLSGQPPTPSISVPPTPLGGPRGQPGSAQKMCIDESNFYSFQADMLVATQPPLFLDPVDTPQEAEAVLQMLSDPMLSGNKPPSPKTRKRTTAEMAADDAQAAETERRMLIMDERIKPSARSGAGGAGNENQGVAAAFGFSRFKTLEMVRQKQEEQERAKKEEEERAQRKQTEEQAQQKLLQATKQREMQQRQQQGNFMHQRQEQIRQAQMEAQRQAALAREHAHQQANGLMQAGNFPHPQGTMAQSSPIVRQQTPMINSSPMMQNGGFPMTNNPSQGAGSPPRPSSAAMQQNRNNMVRQASQQHGNQNTPQLPQGTPGMGPGMQNRQLSQTPRMAPGSPAVTMQGTPTPSNMGMGSQLGMQQGGLRPEQMAMLQQQALAQNNNLRSNSPAHANMTPEQIQSIRMTQQARQNALLQAQNGQVPHNALTQQQQLYRAQMMQRAQQQQFIRQQMAQMQANGQAGSPQMHNNNMQQGTPQMNHSHPQTQLQQNVGMNGGMQNDGSMTQQQQHQMAQQKAMQLQQQRQTQMQLQSLSQKYGGWDNIPPNILGQLPPTVRQMVQNQQMKQQQLRQQQAMRAQQIANGAGGDQQVPAGQPNPQYMQTLRQNQAMLLQAQASMQNQQNGSNQQAMNAMAMNMNMGNMGQGNQFGGANGQNPGDLQHAFANMQQALNQQRSQQNGMGGGQ</sequence>
<feature type="domain" description="Spt20-like SEP" evidence="2">
    <location>
        <begin position="63"/>
        <end position="318"/>
    </location>
</feature>
<evidence type="ECO:0000256" key="1">
    <source>
        <dbReference type="SAM" id="MobiDB-lite"/>
    </source>
</evidence>
<protein>
    <submittedName>
        <fullName evidence="3">Saga complex subunit spt20</fullName>
    </submittedName>
</protein>
<dbReference type="Pfam" id="PF12090">
    <property type="entry name" value="Spt20_SEP"/>
    <property type="match status" value="1"/>
</dbReference>
<accession>A0AAQ3RBG0</accession>
<feature type="compositionally biased region" description="Polar residues" evidence="1">
    <location>
        <begin position="536"/>
        <end position="557"/>
    </location>
</feature>
<feature type="compositionally biased region" description="Low complexity" evidence="1">
    <location>
        <begin position="911"/>
        <end position="924"/>
    </location>
</feature>
<feature type="compositionally biased region" description="Basic and acidic residues" evidence="1">
    <location>
        <begin position="174"/>
        <end position="185"/>
    </location>
</feature>
<feature type="region of interest" description="Disordered" evidence="1">
    <location>
        <begin position="892"/>
        <end position="930"/>
    </location>
</feature>
<feature type="region of interest" description="Disordered" evidence="1">
    <location>
        <begin position="397"/>
        <end position="463"/>
    </location>
</feature>
<proteinExistence type="predicted"/>
<feature type="compositionally biased region" description="Low complexity" evidence="1">
    <location>
        <begin position="439"/>
        <end position="463"/>
    </location>
</feature>
<feature type="region of interest" description="Disordered" evidence="1">
    <location>
        <begin position="164"/>
        <end position="186"/>
    </location>
</feature>
<feature type="region of interest" description="Disordered" evidence="1">
    <location>
        <begin position="506"/>
        <end position="595"/>
    </location>
</feature>
<dbReference type="InterPro" id="IPR046468">
    <property type="entry name" value="Spt20-like_SEP"/>
</dbReference>
<organism evidence="3 4">
    <name type="scientific">Acrodontium crateriforme</name>
    <dbReference type="NCBI Taxonomy" id="150365"/>
    <lineage>
        <taxon>Eukaryota</taxon>
        <taxon>Fungi</taxon>
        <taxon>Dikarya</taxon>
        <taxon>Ascomycota</taxon>
        <taxon>Pezizomycotina</taxon>
        <taxon>Dothideomycetes</taxon>
        <taxon>Dothideomycetidae</taxon>
        <taxon>Mycosphaerellales</taxon>
        <taxon>Teratosphaeriaceae</taxon>
        <taxon>Acrodontium</taxon>
    </lineage>
</organism>
<evidence type="ECO:0000259" key="2">
    <source>
        <dbReference type="Pfam" id="PF12090"/>
    </source>
</evidence>
<evidence type="ECO:0000313" key="4">
    <source>
        <dbReference type="Proteomes" id="UP001303373"/>
    </source>
</evidence>
<dbReference type="Proteomes" id="UP001303373">
    <property type="component" value="Chromosome 10"/>
</dbReference>
<feature type="compositionally biased region" description="Low complexity" evidence="1">
    <location>
        <begin position="422"/>
        <end position="432"/>
    </location>
</feature>
<dbReference type="EMBL" id="CP138589">
    <property type="protein sequence ID" value="WPH03286.1"/>
    <property type="molecule type" value="Genomic_DNA"/>
</dbReference>
<feature type="compositionally biased region" description="Polar residues" evidence="1">
    <location>
        <begin position="22"/>
        <end position="32"/>
    </location>
</feature>
<feature type="region of interest" description="Disordered" evidence="1">
    <location>
        <begin position="322"/>
        <end position="349"/>
    </location>
</feature>
<gene>
    <name evidence="3" type="ORF">R9X50_00616300</name>
</gene>
<feature type="region of interest" description="Disordered" evidence="1">
    <location>
        <begin position="1"/>
        <end position="44"/>
    </location>
</feature>